<proteinExistence type="predicted"/>
<feature type="region of interest" description="Disordered" evidence="1">
    <location>
        <begin position="41"/>
        <end position="62"/>
    </location>
</feature>
<dbReference type="EMBL" id="FOTB01000005">
    <property type="protein sequence ID" value="SFK90235.1"/>
    <property type="molecule type" value="Genomic_DNA"/>
</dbReference>
<gene>
    <name evidence="2" type="ORF">SAMN05216235_2419</name>
</gene>
<accession>A0AA94HHJ6</accession>
<sequence length="113" mass="13562">MIIYELIRYGRRIDHNRTPFLPSTSDIETEYQDEMKELQDRLQKERGKKKEEQRKKEKAKKKKENIKCEKTFPLLTVNSKGTFFSIIIFIRHVPDYGVKDTDSSRRLQQLTVL</sequence>
<organism evidence="2 3">
    <name type="scientific">Salinicoccus halodurans</name>
    <dbReference type="NCBI Taxonomy" id="407035"/>
    <lineage>
        <taxon>Bacteria</taxon>
        <taxon>Bacillati</taxon>
        <taxon>Bacillota</taxon>
        <taxon>Bacilli</taxon>
        <taxon>Bacillales</taxon>
        <taxon>Staphylococcaceae</taxon>
        <taxon>Salinicoccus</taxon>
    </lineage>
</organism>
<feature type="compositionally biased region" description="Basic and acidic residues" evidence="1">
    <location>
        <begin position="41"/>
        <end position="55"/>
    </location>
</feature>
<name>A0AA94HHJ6_9STAP</name>
<protein>
    <submittedName>
        <fullName evidence="2">Uncharacterized protein</fullName>
    </submittedName>
</protein>
<dbReference type="Proteomes" id="UP000183090">
    <property type="component" value="Unassembled WGS sequence"/>
</dbReference>
<dbReference type="AlphaFoldDB" id="A0AA94HHJ6"/>
<evidence type="ECO:0000256" key="1">
    <source>
        <dbReference type="SAM" id="MobiDB-lite"/>
    </source>
</evidence>
<reference evidence="2 3" key="1">
    <citation type="submission" date="2016-10" db="EMBL/GenBank/DDBJ databases">
        <authorList>
            <person name="Varghese N."/>
            <person name="Submissions S."/>
        </authorList>
    </citation>
    <scope>NUCLEOTIDE SEQUENCE [LARGE SCALE GENOMIC DNA]</scope>
    <source>
        <strain evidence="2 3">CGMCC 1.6501</strain>
    </source>
</reference>
<comment type="caution">
    <text evidence="2">The sequence shown here is derived from an EMBL/GenBank/DDBJ whole genome shotgun (WGS) entry which is preliminary data.</text>
</comment>
<evidence type="ECO:0000313" key="3">
    <source>
        <dbReference type="Proteomes" id="UP000183090"/>
    </source>
</evidence>
<evidence type="ECO:0000313" key="2">
    <source>
        <dbReference type="EMBL" id="SFK90235.1"/>
    </source>
</evidence>